<dbReference type="Gene3D" id="1.10.10.10">
    <property type="entry name" value="Winged helix-like DNA-binding domain superfamily/Winged helix DNA-binding domain"/>
    <property type="match status" value="1"/>
</dbReference>
<dbReference type="Pfam" id="PF00455">
    <property type="entry name" value="DeoRC"/>
    <property type="match status" value="1"/>
</dbReference>
<dbReference type="Pfam" id="PF08220">
    <property type="entry name" value="HTH_DeoR"/>
    <property type="match status" value="1"/>
</dbReference>
<accession>A0ABW4CJY1</accession>
<dbReference type="InterPro" id="IPR037171">
    <property type="entry name" value="NagB/RpiA_transferase-like"/>
</dbReference>
<keyword evidence="4 8" id="KW-0238">DNA-binding</keyword>
<comment type="function">
    <text evidence="6">Repressor of the lactose catabolism operon. Galactose-6-phosphate is the inducer.</text>
</comment>
<keyword evidence="9" id="KW-1185">Reference proteome</keyword>
<dbReference type="GO" id="GO:0003677">
    <property type="term" value="F:DNA binding"/>
    <property type="evidence" value="ECO:0007669"/>
    <property type="project" value="UniProtKB-KW"/>
</dbReference>
<evidence type="ECO:0000256" key="4">
    <source>
        <dbReference type="ARBA" id="ARBA00023125"/>
    </source>
</evidence>
<dbReference type="PRINTS" id="PR00037">
    <property type="entry name" value="HTHLACR"/>
</dbReference>
<keyword evidence="2" id="KW-0678">Repressor</keyword>
<dbReference type="SMART" id="SM00420">
    <property type="entry name" value="HTH_DEOR"/>
    <property type="match status" value="1"/>
</dbReference>
<dbReference type="InterPro" id="IPR036390">
    <property type="entry name" value="WH_DNA-bd_sf"/>
</dbReference>
<dbReference type="RefSeq" id="WP_203626671.1">
    <property type="nucleotide sequence ID" value="NZ_BOLQ01000007.1"/>
</dbReference>
<dbReference type="PANTHER" id="PTHR30363">
    <property type="entry name" value="HTH-TYPE TRANSCRIPTIONAL REGULATOR SRLR-RELATED"/>
    <property type="match status" value="1"/>
</dbReference>
<name>A0ABW4CJY1_9LACO</name>
<protein>
    <recommendedName>
        <fullName evidence="1">Lactose phosphotransferase system repressor</fullName>
    </recommendedName>
</protein>
<evidence type="ECO:0000256" key="6">
    <source>
        <dbReference type="ARBA" id="ARBA00024937"/>
    </source>
</evidence>
<dbReference type="SMART" id="SM01134">
    <property type="entry name" value="DeoRC"/>
    <property type="match status" value="1"/>
</dbReference>
<keyword evidence="3" id="KW-0805">Transcription regulation</keyword>
<evidence type="ECO:0000256" key="5">
    <source>
        <dbReference type="ARBA" id="ARBA00023163"/>
    </source>
</evidence>
<dbReference type="SUPFAM" id="SSF46785">
    <property type="entry name" value="Winged helix' DNA-binding domain"/>
    <property type="match status" value="1"/>
</dbReference>
<comment type="caution">
    <text evidence="8">The sequence shown here is derived from an EMBL/GenBank/DDBJ whole genome shotgun (WGS) entry which is preliminary data.</text>
</comment>
<evidence type="ECO:0000313" key="9">
    <source>
        <dbReference type="Proteomes" id="UP001597196"/>
    </source>
</evidence>
<keyword evidence="5" id="KW-0804">Transcription</keyword>
<dbReference type="Proteomes" id="UP001597196">
    <property type="component" value="Unassembled WGS sequence"/>
</dbReference>
<organism evidence="8 9">
    <name type="scientific">Lacticaseibacillus mingshuiensis</name>
    <dbReference type="NCBI Taxonomy" id="2799574"/>
    <lineage>
        <taxon>Bacteria</taxon>
        <taxon>Bacillati</taxon>
        <taxon>Bacillota</taxon>
        <taxon>Bacilli</taxon>
        <taxon>Lactobacillales</taxon>
        <taxon>Lactobacillaceae</taxon>
        <taxon>Lacticaseibacillus</taxon>
    </lineage>
</organism>
<dbReference type="PROSITE" id="PS51000">
    <property type="entry name" value="HTH_DEOR_2"/>
    <property type="match status" value="1"/>
</dbReference>
<evidence type="ECO:0000313" key="8">
    <source>
        <dbReference type="EMBL" id="MFD1430359.1"/>
    </source>
</evidence>
<dbReference type="InterPro" id="IPR001034">
    <property type="entry name" value="DeoR_HTH"/>
</dbReference>
<feature type="domain" description="HTH deoR-type" evidence="7">
    <location>
        <begin position="3"/>
        <end position="58"/>
    </location>
</feature>
<evidence type="ECO:0000256" key="2">
    <source>
        <dbReference type="ARBA" id="ARBA00022491"/>
    </source>
</evidence>
<dbReference type="InterPro" id="IPR018356">
    <property type="entry name" value="Tscrpt_reg_HTH_DeoR_CS"/>
</dbReference>
<gene>
    <name evidence="8" type="ORF">ACFQ4P_08870</name>
</gene>
<evidence type="ECO:0000256" key="1">
    <source>
        <dbReference type="ARBA" id="ARBA00021390"/>
    </source>
</evidence>
<dbReference type="SUPFAM" id="SSF100950">
    <property type="entry name" value="NagB/RpiA/CoA transferase-like"/>
    <property type="match status" value="1"/>
</dbReference>
<dbReference type="EMBL" id="JBHTOC010000012">
    <property type="protein sequence ID" value="MFD1430359.1"/>
    <property type="molecule type" value="Genomic_DNA"/>
</dbReference>
<dbReference type="InterPro" id="IPR050313">
    <property type="entry name" value="Carb_Metab_HTH_regulators"/>
</dbReference>
<dbReference type="PROSITE" id="PS00894">
    <property type="entry name" value="HTH_DEOR_1"/>
    <property type="match status" value="1"/>
</dbReference>
<sequence length="251" mass="27482">MLQNERLETILQILQRRKQVTTGELANSLYISSSTLRRDLMALEKLGKITRRYGNVELVRPATVEFPYLFRQQENEKAKRAIAESCSTFLGDGQALFIDSSSTASFLATYLERLDNMVVITNGLRLAESLDGMAGVKTFITGGRLRPGSGSILGEVAVDFLDNFRADLAIISCTGITADGIFMSSEEQSSIKRKMLGASKSTLVLADHTKVGQQAYYRLCAPGDVSAIITDIKPPADILAAWAKADVETLY</sequence>
<dbReference type="InterPro" id="IPR036388">
    <property type="entry name" value="WH-like_DNA-bd_sf"/>
</dbReference>
<proteinExistence type="predicted"/>
<dbReference type="InterPro" id="IPR014036">
    <property type="entry name" value="DeoR-like_C"/>
</dbReference>
<reference evidence="9" key="1">
    <citation type="journal article" date="2019" name="Int. J. Syst. Evol. Microbiol.">
        <title>The Global Catalogue of Microorganisms (GCM) 10K type strain sequencing project: providing services to taxonomists for standard genome sequencing and annotation.</title>
        <authorList>
            <consortium name="The Broad Institute Genomics Platform"/>
            <consortium name="The Broad Institute Genome Sequencing Center for Infectious Disease"/>
            <person name="Wu L."/>
            <person name="Ma J."/>
        </authorList>
    </citation>
    <scope>NUCLEOTIDE SEQUENCE [LARGE SCALE GENOMIC DNA]</scope>
    <source>
        <strain evidence="9">CCM 8980</strain>
    </source>
</reference>
<dbReference type="Gene3D" id="3.40.50.1360">
    <property type="match status" value="1"/>
</dbReference>
<dbReference type="PANTHER" id="PTHR30363:SF4">
    <property type="entry name" value="GLYCEROL-3-PHOSPHATE REGULON REPRESSOR"/>
    <property type="match status" value="1"/>
</dbReference>
<evidence type="ECO:0000256" key="3">
    <source>
        <dbReference type="ARBA" id="ARBA00023015"/>
    </source>
</evidence>
<evidence type="ECO:0000259" key="7">
    <source>
        <dbReference type="PROSITE" id="PS51000"/>
    </source>
</evidence>